<evidence type="ECO:0000259" key="3">
    <source>
        <dbReference type="Pfam" id="PF00685"/>
    </source>
</evidence>
<comment type="similarity">
    <text evidence="1">Belongs to the sulfotransferase 1 family.</text>
</comment>
<dbReference type="OrthoDB" id="6341251at2759"/>
<keyword evidence="2" id="KW-0808">Transferase</keyword>
<name>A0A7J7K5N8_BUGNE</name>
<dbReference type="GO" id="GO:0008146">
    <property type="term" value="F:sulfotransferase activity"/>
    <property type="evidence" value="ECO:0007669"/>
    <property type="project" value="InterPro"/>
</dbReference>
<reference evidence="4" key="1">
    <citation type="submission" date="2020-06" db="EMBL/GenBank/DDBJ databases">
        <title>Draft genome of Bugula neritina, a colonial animal packing powerful symbionts and potential medicines.</title>
        <authorList>
            <person name="Rayko M."/>
        </authorList>
    </citation>
    <scope>NUCLEOTIDE SEQUENCE [LARGE SCALE GENOMIC DNA]</scope>
    <source>
        <strain evidence="4">Kwan_BN1</strain>
    </source>
</reference>
<sequence>MEERQKNILPDSLKDHCLANKYKYVNFDEGSGFWKPFGGDFVISRPHATFNMSTFFNSKVDPFEELETVTMEKGDFLLIAVMKTGTHLLYEIMRMLANGKAAYVKDPKELAWLEIQPYHTILQNTSQPRFINTHLVPSWLPPNFRRSDTKIVATLRNPKDAFVSYFHHHKDDFKPGEQVKAWKDTFNWLLHCKEAGWSNYLAMYADIWDNCKNDPNVLIVYYEHLVLKPEESIRSIAKHMGVAYTSDLIQEVVAACDVEKMRKGKVSLKLNSGKVESELIENYGMFYRKGKIGDWKNWFSVAQNEEFHRVFDEWNKSRQIPFIFE</sequence>
<organism evidence="4 5">
    <name type="scientific">Bugula neritina</name>
    <name type="common">Brown bryozoan</name>
    <name type="synonym">Sertularia neritina</name>
    <dbReference type="NCBI Taxonomy" id="10212"/>
    <lineage>
        <taxon>Eukaryota</taxon>
        <taxon>Metazoa</taxon>
        <taxon>Spiralia</taxon>
        <taxon>Lophotrochozoa</taxon>
        <taxon>Bryozoa</taxon>
        <taxon>Gymnolaemata</taxon>
        <taxon>Cheilostomatida</taxon>
        <taxon>Flustrina</taxon>
        <taxon>Buguloidea</taxon>
        <taxon>Bugulidae</taxon>
        <taxon>Bugula</taxon>
    </lineage>
</organism>
<dbReference type="Pfam" id="PF00685">
    <property type="entry name" value="Sulfotransfer_1"/>
    <property type="match status" value="1"/>
</dbReference>
<dbReference type="AlphaFoldDB" id="A0A7J7K5N8"/>
<evidence type="ECO:0000313" key="4">
    <source>
        <dbReference type="EMBL" id="KAF6033201.1"/>
    </source>
</evidence>
<gene>
    <name evidence="4" type="ORF">EB796_008493</name>
</gene>
<dbReference type="PANTHER" id="PTHR11783">
    <property type="entry name" value="SULFOTRANSFERASE SULT"/>
    <property type="match status" value="1"/>
</dbReference>
<comment type="caution">
    <text evidence="4">The sequence shown here is derived from an EMBL/GenBank/DDBJ whole genome shotgun (WGS) entry which is preliminary data.</text>
</comment>
<proteinExistence type="inferred from homology"/>
<feature type="domain" description="Sulfotransferase" evidence="3">
    <location>
        <begin position="74"/>
        <end position="314"/>
    </location>
</feature>
<dbReference type="Gene3D" id="3.40.50.300">
    <property type="entry name" value="P-loop containing nucleotide triphosphate hydrolases"/>
    <property type="match status" value="1"/>
</dbReference>
<protein>
    <recommendedName>
        <fullName evidence="3">Sulfotransferase domain-containing protein</fullName>
    </recommendedName>
</protein>
<dbReference type="InterPro" id="IPR027417">
    <property type="entry name" value="P-loop_NTPase"/>
</dbReference>
<dbReference type="Proteomes" id="UP000593567">
    <property type="component" value="Unassembled WGS sequence"/>
</dbReference>
<dbReference type="SUPFAM" id="SSF52540">
    <property type="entry name" value="P-loop containing nucleoside triphosphate hydrolases"/>
    <property type="match status" value="1"/>
</dbReference>
<evidence type="ECO:0000256" key="2">
    <source>
        <dbReference type="ARBA" id="ARBA00022679"/>
    </source>
</evidence>
<dbReference type="EMBL" id="VXIV02001430">
    <property type="protein sequence ID" value="KAF6033201.1"/>
    <property type="molecule type" value="Genomic_DNA"/>
</dbReference>
<evidence type="ECO:0000313" key="5">
    <source>
        <dbReference type="Proteomes" id="UP000593567"/>
    </source>
</evidence>
<keyword evidence="5" id="KW-1185">Reference proteome</keyword>
<dbReference type="InterPro" id="IPR000863">
    <property type="entry name" value="Sulfotransferase_dom"/>
</dbReference>
<evidence type="ECO:0000256" key="1">
    <source>
        <dbReference type="ARBA" id="ARBA00005771"/>
    </source>
</evidence>
<accession>A0A7J7K5N8</accession>